<feature type="active site" evidence="7">
    <location>
        <position position="121"/>
    </location>
</feature>
<organism evidence="10 11">
    <name type="scientific">Taxus chinensis</name>
    <name type="common">Chinese yew</name>
    <name type="synonym">Taxus wallichiana var. chinensis</name>
    <dbReference type="NCBI Taxonomy" id="29808"/>
    <lineage>
        <taxon>Eukaryota</taxon>
        <taxon>Viridiplantae</taxon>
        <taxon>Streptophyta</taxon>
        <taxon>Embryophyta</taxon>
        <taxon>Tracheophyta</taxon>
        <taxon>Spermatophyta</taxon>
        <taxon>Pinopsida</taxon>
        <taxon>Pinidae</taxon>
        <taxon>Conifers II</taxon>
        <taxon>Cupressales</taxon>
        <taxon>Taxaceae</taxon>
        <taxon>Taxus</taxon>
    </lineage>
</organism>
<proteinExistence type="inferred from homology"/>
<dbReference type="Proteomes" id="UP000824469">
    <property type="component" value="Unassembled WGS sequence"/>
</dbReference>
<feature type="domain" description="Pectinesterase catalytic" evidence="9">
    <location>
        <begin position="1"/>
        <end position="209"/>
    </location>
</feature>
<dbReference type="PANTHER" id="PTHR31321:SF31">
    <property type="entry name" value="PECTINESTERASE QRT1"/>
    <property type="match status" value="1"/>
</dbReference>
<evidence type="ECO:0000256" key="4">
    <source>
        <dbReference type="ARBA" id="ARBA00022801"/>
    </source>
</evidence>
<comment type="pathway">
    <text evidence="1 8">Glycan metabolism; pectin degradation; 2-dehydro-3-deoxy-D-gluconate from pectin: step 1/5.</text>
</comment>
<keyword evidence="4 8" id="KW-0378">Hydrolase</keyword>
<evidence type="ECO:0000313" key="10">
    <source>
        <dbReference type="EMBL" id="KAH9305086.1"/>
    </source>
</evidence>
<dbReference type="InterPro" id="IPR033131">
    <property type="entry name" value="Pectinesterase_Asp_AS"/>
</dbReference>
<evidence type="ECO:0000256" key="2">
    <source>
        <dbReference type="ARBA" id="ARBA00008891"/>
    </source>
</evidence>
<dbReference type="InterPro" id="IPR000070">
    <property type="entry name" value="Pectinesterase_cat"/>
</dbReference>
<dbReference type="GO" id="GO:0030599">
    <property type="term" value="F:pectinesterase activity"/>
    <property type="evidence" value="ECO:0007669"/>
    <property type="project" value="UniProtKB-UniRule"/>
</dbReference>
<comment type="similarity">
    <text evidence="2">Belongs to the pectinesterase family.</text>
</comment>
<dbReference type="InterPro" id="IPR012334">
    <property type="entry name" value="Pectin_lyas_fold"/>
</dbReference>
<keyword evidence="11" id="KW-1185">Reference proteome</keyword>
<evidence type="ECO:0000313" key="11">
    <source>
        <dbReference type="Proteomes" id="UP000824469"/>
    </source>
</evidence>
<dbReference type="AlphaFoldDB" id="A0AA38CTB8"/>
<dbReference type="EC" id="3.1.1.11" evidence="3 8"/>
<reference evidence="10 11" key="1">
    <citation type="journal article" date="2021" name="Nat. Plants">
        <title>The Taxus genome provides insights into paclitaxel biosynthesis.</title>
        <authorList>
            <person name="Xiong X."/>
            <person name="Gou J."/>
            <person name="Liao Q."/>
            <person name="Li Y."/>
            <person name="Zhou Q."/>
            <person name="Bi G."/>
            <person name="Li C."/>
            <person name="Du R."/>
            <person name="Wang X."/>
            <person name="Sun T."/>
            <person name="Guo L."/>
            <person name="Liang H."/>
            <person name="Lu P."/>
            <person name="Wu Y."/>
            <person name="Zhang Z."/>
            <person name="Ro D.K."/>
            <person name="Shang Y."/>
            <person name="Huang S."/>
            <person name="Yan J."/>
        </authorList>
    </citation>
    <scope>NUCLEOTIDE SEQUENCE [LARGE SCALE GENOMIC DNA]</scope>
    <source>
        <strain evidence="10">Ta-2019</strain>
    </source>
</reference>
<evidence type="ECO:0000256" key="8">
    <source>
        <dbReference type="RuleBase" id="RU000589"/>
    </source>
</evidence>
<evidence type="ECO:0000256" key="5">
    <source>
        <dbReference type="ARBA" id="ARBA00023085"/>
    </source>
</evidence>
<evidence type="ECO:0000256" key="1">
    <source>
        <dbReference type="ARBA" id="ARBA00005184"/>
    </source>
</evidence>
<dbReference type="PANTHER" id="PTHR31321">
    <property type="entry name" value="ACYL-COA THIOESTER HYDROLASE YBHC-RELATED"/>
    <property type="match status" value="1"/>
</dbReference>
<feature type="non-terminal residue" evidence="10">
    <location>
        <position position="1"/>
    </location>
</feature>
<dbReference type="Pfam" id="PF01095">
    <property type="entry name" value="Pectinesterase"/>
    <property type="match status" value="1"/>
</dbReference>
<keyword evidence="5 8" id="KW-0063">Aspartyl esterase</keyword>
<accession>A0AA38CTB8</accession>
<evidence type="ECO:0000256" key="6">
    <source>
        <dbReference type="ARBA" id="ARBA00047928"/>
    </source>
</evidence>
<sequence>EKVVVPSDKPYITLIGEGRKVTFITWQDRASDKGVNGQVIGTLDSASVAIESDYFSARHITFQNTASFGGAEHQGSQAVALRITGDKATFIGCGMLGFQDTLFDHTGRHYFLNCFIQGSIDFIFGSGRSLYKGCDLHVRGGGYGAVAASQRNSGSEKSGFSFVDCKVRGEESSGMTYLGRAWGRYAVTVFINCHFDSVIMPMGWSDWQDPSRR</sequence>
<comment type="caution">
    <text evidence="10">The sequence shown here is derived from an EMBL/GenBank/DDBJ whole genome shotgun (WGS) entry which is preliminary data.</text>
</comment>
<protein>
    <recommendedName>
        <fullName evidence="3 8">Pectinesterase</fullName>
        <ecNumber evidence="3 8">3.1.1.11</ecNumber>
    </recommendedName>
</protein>
<evidence type="ECO:0000259" key="9">
    <source>
        <dbReference type="Pfam" id="PF01095"/>
    </source>
</evidence>
<gene>
    <name evidence="10" type="ORF">KI387_009490</name>
</gene>
<dbReference type="EMBL" id="JAHRHJ020000008">
    <property type="protein sequence ID" value="KAH9305086.1"/>
    <property type="molecule type" value="Genomic_DNA"/>
</dbReference>
<dbReference type="GO" id="GO:0045490">
    <property type="term" value="P:pectin catabolic process"/>
    <property type="evidence" value="ECO:0007669"/>
    <property type="project" value="UniProtKB-UniRule"/>
</dbReference>
<comment type="catalytic activity">
    <reaction evidence="6 8">
        <text>[(1-&gt;4)-alpha-D-galacturonosyl methyl ester](n) + n H2O = [(1-&gt;4)-alpha-D-galacturonosyl](n) + n methanol + n H(+)</text>
        <dbReference type="Rhea" id="RHEA:22380"/>
        <dbReference type="Rhea" id="RHEA-COMP:14570"/>
        <dbReference type="Rhea" id="RHEA-COMP:14573"/>
        <dbReference type="ChEBI" id="CHEBI:15377"/>
        <dbReference type="ChEBI" id="CHEBI:15378"/>
        <dbReference type="ChEBI" id="CHEBI:17790"/>
        <dbReference type="ChEBI" id="CHEBI:140522"/>
        <dbReference type="ChEBI" id="CHEBI:140523"/>
        <dbReference type="EC" id="3.1.1.11"/>
    </reaction>
</comment>
<dbReference type="InterPro" id="IPR011050">
    <property type="entry name" value="Pectin_lyase_fold/virulence"/>
</dbReference>
<dbReference type="Gene3D" id="2.160.20.10">
    <property type="entry name" value="Single-stranded right-handed beta-helix, Pectin lyase-like"/>
    <property type="match status" value="1"/>
</dbReference>
<dbReference type="GO" id="GO:0042545">
    <property type="term" value="P:cell wall modification"/>
    <property type="evidence" value="ECO:0007669"/>
    <property type="project" value="UniProtKB-UniRule"/>
</dbReference>
<dbReference type="SUPFAM" id="SSF51126">
    <property type="entry name" value="Pectin lyase-like"/>
    <property type="match status" value="1"/>
</dbReference>
<dbReference type="OMA" id="DYKCMGK"/>
<feature type="non-terminal residue" evidence="10">
    <location>
        <position position="213"/>
    </location>
</feature>
<evidence type="ECO:0000256" key="3">
    <source>
        <dbReference type="ARBA" id="ARBA00013229"/>
    </source>
</evidence>
<evidence type="ECO:0000256" key="7">
    <source>
        <dbReference type="PROSITE-ProRule" id="PRU10040"/>
    </source>
</evidence>
<dbReference type="PROSITE" id="PS00503">
    <property type="entry name" value="PECTINESTERASE_2"/>
    <property type="match status" value="1"/>
</dbReference>
<name>A0AA38CTB8_TAXCH</name>